<sequence length="426" mass="43963">MLATAMFVPVAPAVTGTGPATAAPAPCTTDWITAAAASPTDPSLVDPRLTPLVSGGDQTYRVTVFPAVDGTDVRVRLTNRYRPSALRVGAATVGAKGRGAALASAATPVTFGGKRSVTLAPGADVLSDPVGIPVGGGEPLAVSVYVAGAGLAPTGHFNANTTGYYTPPGSGDAAADRSGRRYTLTTTSLPIVSGLDVRPSRPAATVVAFGDSITDGYVANSYFTVPEDPSVVDRRVRYPDFLQRRLDAVGRSTAVVNAGISGNLVTESGTLPMFGPSGLSRLDRDVLALDGVSDVLLLEGANDLATPAASDYRGLVASYTGMINRLHRAGKRVHLGTLTPMDGSWRHGLASPQADAERQRINRWIRDQKLSDSVIDFDSAVRDPSDPSVLAAKYAGPDRVHPNAAGYRAMAGAVDLDALAGAACRD</sequence>
<feature type="chain" id="PRO_5045631453" evidence="1">
    <location>
        <begin position="23"/>
        <end position="426"/>
    </location>
</feature>
<dbReference type="Pfam" id="PF13472">
    <property type="entry name" value="Lipase_GDSL_2"/>
    <property type="match status" value="1"/>
</dbReference>
<reference evidence="4" key="1">
    <citation type="journal article" date="2019" name="Int. J. Syst. Evol. Microbiol.">
        <title>The Global Catalogue of Microorganisms (GCM) 10K type strain sequencing project: providing services to taxonomists for standard genome sequencing and annotation.</title>
        <authorList>
            <consortium name="The Broad Institute Genomics Platform"/>
            <consortium name="The Broad Institute Genome Sequencing Center for Infectious Disease"/>
            <person name="Wu L."/>
            <person name="Ma J."/>
        </authorList>
    </citation>
    <scope>NUCLEOTIDE SEQUENCE [LARGE SCALE GENOMIC DNA]</scope>
    <source>
        <strain evidence="4">JCM 16923</strain>
    </source>
</reference>
<keyword evidence="4" id="KW-1185">Reference proteome</keyword>
<dbReference type="PANTHER" id="PTHR43784">
    <property type="entry name" value="GDSL-LIKE LIPASE/ACYLHYDROLASE, PUTATIVE (AFU_ORTHOLOGUE AFUA_2G00820)-RELATED"/>
    <property type="match status" value="1"/>
</dbReference>
<name>A0ABP7P583_9ACTN</name>
<dbReference type="PANTHER" id="PTHR43784:SF2">
    <property type="entry name" value="GDSL-LIKE LIPASE_ACYLHYDROLASE, PUTATIVE (AFU_ORTHOLOGUE AFUA_2G00820)-RELATED"/>
    <property type="match status" value="1"/>
</dbReference>
<evidence type="ECO:0000313" key="4">
    <source>
        <dbReference type="Proteomes" id="UP001418444"/>
    </source>
</evidence>
<protein>
    <submittedName>
        <fullName evidence="3">SGNH/GDSL hydrolase family protein</fullName>
    </submittedName>
</protein>
<feature type="domain" description="SGNH hydrolase-type esterase" evidence="2">
    <location>
        <begin position="208"/>
        <end position="409"/>
    </location>
</feature>
<proteinExistence type="predicted"/>
<comment type="caution">
    <text evidence="3">The sequence shown here is derived from an EMBL/GenBank/DDBJ whole genome shotgun (WGS) entry which is preliminary data.</text>
</comment>
<dbReference type="RefSeq" id="WP_344783161.1">
    <property type="nucleotide sequence ID" value="NZ_BAAAZW010000005.1"/>
</dbReference>
<dbReference type="Proteomes" id="UP001418444">
    <property type="component" value="Unassembled WGS sequence"/>
</dbReference>
<feature type="signal peptide" evidence="1">
    <location>
        <begin position="1"/>
        <end position="22"/>
    </location>
</feature>
<evidence type="ECO:0000313" key="3">
    <source>
        <dbReference type="EMBL" id="GAA3959930.1"/>
    </source>
</evidence>
<dbReference type="InterPro" id="IPR013830">
    <property type="entry name" value="SGNH_hydro"/>
</dbReference>
<dbReference type="GO" id="GO:0016787">
    <property type="term" value="F:hydrolase activity"/>
    <property type="evidence" value="ECO:0007669"/>
    <property type="project" value="UniProtKB-KW"/>
</dbReference>
<dbReference type="InterPro" id="IPR053140">
    <property type="entry name" value="GDSL_Rv0518-like"/>
</dbReference>
<keyword evidence="1" id="KW-0732">Signal</keyword>
<keyword evidence="3" id="KW-0378">Hydrolase</keyword>
<dbReference type="InterPro" id="IPR036514">
    <property type="entry name" value="SGNH_hydro_sf"/>
</dbReference>
<dbReference type="Gene3D" id="3.40.50.1110">
    <property type="entry name" value="SGNH hydrolase"/>
    <property type="match status" value="1"/>
</dbReference>
<gene>
    <name evidence="3" type="ORF">GCM10022231_19700</name>
</gene>
<dbReference type="EMBL" id="BAAAZW010000005">
    <property type="protein sequence ID" value="GAA3959930.1"/>
    <property type="molecule type" value="Genomic_DNA"/>
</dbReference>
<accession>A0ABP7P583</accession>
<evidence type="ECO:0000256" key="1">
    <source>
        <dbReference type="SAM" id="SignalP"/>
    </source>
</evidence>
<organism evidence="3 4">
    <name type="scientific">Gordonia caeni</name>
    <dbReference type="NCBI Taxonomy" id="1007097"/>
    <lineage>
        <taxon>Bacteria</taxon>
        <taxon>Bacillati</taxon>
        <taxon>Actinomycetota</taxon>
        <taxon>Actinomycetes</taxon>
        <taxon>Mycobacteriales</taxon>
        <taxon>Gordoniaceae</taxon>
        <taxon>Gordonia</taxon>
    </lineage>
</organism>
<evidence type="ECO:0000259" key="2">
    <source>
        <dbReference type="Pfam" id="PF13472"/>
    </source>
</evidence>
<dbReference type="SUPFAM" id="SSF52266">
    <property type="entry name" value="SGNH hydrolase"/>
    <property type="match status" value="1"/>
</dbReference>